<sequence>MLAALTQYRQSRGKHEYQLASQIQSIIINQFVSTRADEHVALEVDGLTPVPPFSCKFCPARNSSHVLAIADEGGSVQLVNYNRSAVVKEWNAHANAIFDIAWRSDGDKLLTGSGDGTVIEWDTCKNINLAAYAGHKGSVKCIDIQPDDTGVFATGSRDGSIMIWDPRCNKAGGLYKPVNMIQNAHGINPHKKIFRKDASTFTANSVTCIVYHGSHTILSAGATDGKLKEWDIRRCYSSPKSISKPLSEIFYSGNSPRARGFTSLVIDSTRSNLFASCTDNRIYKYNLHSTTIKPSAVYSGHSNASFFVKAALSPDDRYLISGSSCTNSYIWKVSNPTQAPLTLIGHSSEVTCVDWCPHDFGFIATCSDDNYRIWRLRNDYDVIEPRNLIGVCQTAAETTTSEKSSVQNNDRINILDPIENRNSSPTISEKKVVQQQLNLSPVCITHQGNKRPSGVLTKGIGNCLNSKDTNLNTTPRKKLKYEMKKHHKAKNIASQTHLDNSTSKQMSIESYFK</sequence>
<evidence type="ECO:0000256" key="2">
    <source>
        <dbReference type="ARBA" id="ARBA00022574"/>
    </source>
</evidence>
<dbReference type="Pfam" id="PF00400">
    <property type="entry name" value="WD40"/>
    <property type="match status" value="5"/>
</dbReference>
<comment type="similarity">
    <text evidence="5">Belongs to the WD repeat cdt2 family.</text>
</comment>
<evidence type="ECO:0000256" key="6">
    <source>
        <dbReference type="PROSITE-ProRule" id="PRU00221"/>
    </source>
</evidence>
<evidence type="ECO:0000256" key="4">
    <source>
        <dbReference type="ARBA" id="ARBA00022786"/>
    </source>
</evidence>
<keyword evidence="4" id="KW-0833">Ubl conjugation pathway</keyword>
<dbReference type="STRING" id="10228.B3SCN0"/>
<dbReference type="PANTHER" id="PTHR22852:SF0">
    <property type="entry name" value="DENTICLELESS PROTEIN HOMOLOG"/>
    <property type="match status" value="1"/>
</dbReference>
<dbReference type="RefSeq" id="XP_002118019.1">
    <property type="nucleotide sequence ID" value="XM_002117983.1"/>
</dbReference>
<dbReference type="InterPro" id="IPR015943">
    <property type="entry name" value="WD40/YVTN_repeat-like_dom_sf"/>
</dbReference>
<evidence type="ECO:0000256" key="7">
    <source>
        <dbReference type="SAM" id="MobiDB-lite"/>
    </source>
</evidence>
<dbReference type="InterPro" id="IPR036322">
    <property type="entry name" value="WD40_repeat_dom_sf"/>
</dbReference>
<dbReference type="eggNOG" id="KOG0321">
    <property type="taxonomic scope" value="Eukaryota"/>
</dbReference>
<keyword evidence="9" id="KW-1185">Reference proteome</keyword>
<dbReference type="GO" id="GO:0005634">
    <property type="term" value="C:nucleus"/>
    <property type="evidence" value="ECO:0000318"/>
    <property type="project" value="GO_Central"/>
</dbReference>
<feature type="repeat" description="WD" evidence="6">
    <location>
        <begin position="90"/>
        <end position="122"/>
    </location>
</feature>
<evidence type="ECO:0000313" key="8">
    <source>
        <dbReference type="EMBL" id="EDV19502.1"/>
    </source>
</evidence>
<dbReference type="InParanoid" id="B3SCN0"/>
<dbReference type="InterPro" id="IPR020472">
    <property type="entry name" value="WD40_PAC1"/>
</dbReference>
<dbReference type="CTD" id="6759211"/>
<dbReference type="HOGENOM" id="CLU_531382_0_0_1"/>
<dbReference type="PROSITE" id="PS50082">
    <property type="entry name" value="WD_REPEATS_2"/>
    <property type="match status" value="3"/>
</dbReference>
<keyword evidence="2 6" id="KW-0853">WD repeat</keyword>
<evidence type="ECO:0000313" key="9">
    <source>
        <dbReference type="Proteomes" id="UP000009022"/>
    </source>
</evidence>
<dbReference type="SUPFAM" id="SSF50978">
    <property type="entry name" value="WD40 repeat-like"/>
    <property type="match status" value="1"/>
</dbReference>
<dbReference type="InterPro" id="IPR051865">
    <property type="entry name" value="WD-repeat_CDT2_adapter"/>
</dbReference>
<dbReference type="SMART" id="SM00320">
    <property type="entry name" value="WD40"/>
    <property type="match status" value="5"/>
</dbReference>
<feature type="compositionally biased region" description="Polar residues" evidence="7">
    <location>
        <begin position="492"/>
        <end position="513"/>
    </location>
</feature>
<feature type="repeat" description="WD" evidence="6">
    <location>
        <begin position="343"/>
        <end position="384"/>
    </location>
</feature>
<dbReference type="InterPro" id="IPR001680">
    <property type="entry name" value="WD40_rpt"/>
</dbReference>
<dbReference type="Proteomes" id="UP000009022">
    <property type="component" value="Unassembled WGS sequence"/>
</dbReference>
<organism evidence="8 9">
    <name type="scientific">Trichoplax adhaerens</name>
    <name type="common">Trichoplax reptans</name>
    <dbReference type="NCBI Taxonomy" id="10228"/>
    <lineage>
        <taxon>Eukaryota</taxon>
        <taxon>Metazoa</taxon>
        <taxon>Placozoa</taxon>
        <taxon>Uniplacotomia</taxon>
        <taxon>Trichoplacea</taxon>
        <taxon>Trichoplacidae</taxon>
        <taxon>Trichoplax</taxon>
    </lineage>
</organism>
<comment type="pathway">
    <text evidence="1">Protein modification; protein ubiquitination.</text>
</comment>
<dbReference type="PhylomeDB" id="B3SCN0"/>
<dbReference type="AlphaFoldDB" id="B3SCN0"/>
<name>B3SCN0_TRIAD</name>
<dbReference type="Gene3D" id="2.130.10.10">
    <property type="entry name" value="YVTN repeat-like/Quinoprotein amine dehydrogenase"/>
    <property type="match status" value="2"/>
</dbReference>
<dbReference type="OMA" id="THQENTY"/>
<protein>
    <submittedName>
        <fullName evidence="8">Uncharacterized protein</fullName>
    </submittedName>
</protein>
<dbReference type="PROSITE" id="PS50294">
    <property type="entry name" value="WD_REPEATS_REGION"/>
    <property type="match status" value="3"/>
</dbReference>
<dbReference type="CDD" id="cd00200">
    <property type="entry name" value="WD40"/>
    <property type="match status" value="1"/>
</dbReference>
<gene>
    <name evidence="8" type="ORF">TRIADDRAFT_62034</name>
</gene>
<dbReference type="KEGG" id="tad:TRIADDRAFT_62034"/>
<dbReference type="EMBL" id="DS985272">
    <property type="protein sequence ID" value="EDV19502.1"/>
    <property type="molecule type" value="Genomic_DNA"/>
</dbReference>
<evidence type="ECO:0000256" key="5">
    <source>
        <dbReference type="ARBA" id="ARBA00038344"/>
    </source>
</evidence>
<feature type="repeat" description="WD" evidence="6">
    <location>
        <begin position="132"/>
        <end position="165"/>
    </location>
</feature>
<dbReference type="GO" id="GO:0043161">
    <property type="term" value="P:proteasome-mediated ubiquitin-dependent protein catabolic process"/>
    <property type="evidence" value="ECO:0000318"/>
    <property type="project" value="GO_Central"/>
</dbReference>
<dbReference type="GeneID" id="6759211"/>
<keyword evidence="3" id="KW-0677">Repeat</keyword>
<proteinExistence type="inferred from homology"/>
<accession>B3SCN0</accession>
<evidence type="ECO:0000256" key="3">
    <source>
        <dbReference type="ARBA" id="ARBA00022737"/>
    </source>
</evidence>
<dbReference type="PANTHER" id="PTHR22852">
    <property type="entry name" value="LETHAL 2 DENTICLELESS PROTEIN RETINOIC ACID-REGULATED NUCLEAR MATRIX-ASSOCIATED PROTEIN"/>
    <property type="match status" value="1"/>
</dbReference>
<reference evidence="8 9" key="1">
    <citation type="journal article" date="2008" name="Nature">
        <title>The Trichoplax genome and the nature of placozoans.</title>
        <authorList>
            <person name="Srivastava M."/>
            <person name="Begovic E."/>
            <person name="Chapman J."/>
            <person name="Putnam N.H."/>
            <person name="Hellsten U."/>
            <person name="Kawashima T."/>
            <person name="Kuo A."/>
            <person name="Mitros T."/>
            <person name="Salamov A."/>
            <person name="Carpenter M.L."/>
            <person name="Signorovitch A.Y."/>
            <person name="Moreno M.A."/>
            <person name="Kamm K."/>
            <person name="Grimwood J."/>
            <person name="Schmutz J."/>
            <person name="Shapiro H."/>
            <person name="Grigoriev I.V."/>
            <person name="Buss L.W."/>
            <person name="Schierwater B."/>
            <person name="Dellaporta S.L."/>
            <person name="Rokhsar D.S."/>
        </authorList>
    </citation>
    <scope>NUCLEOTIDE SEQUENCE [LARGE SCALE GENOMIC DNA]</scope>
    <source>
        <strain evidence="8 9">Grell-BS-1999</strain>
    </source>
</reference>
<dbReference type="OrthoDB" id="2096344at2759"/>
<dbReference type="PRINTS" id="PR00320">
    <property type="entry name" value="GPROTEINBRPT"/>
</dbReference>
<dbReference type="GO" id="GO:0030674">
    <property type="term" value="F:protein-macromolecule adaptor activity"/>
    <property type="evidence" value="ECO:0000318"/>
    <property type="project" value="GO_Central"/>
</dbReference>
<feature type="region of interest" description="Disordered" evidence="7">
    <location>
        <begin position="490"/>
        <end position="513"/>
    </location>
</feature>
<evidence type="ECO:0000256" key="1">
    <source>
        <dbReference type="ARBA" id="ARBA00004906"/>
    </source>
</evidence>